<dbReference type="InterPro" id="IPR025532">
    <property type="entry name" value="G6P_1-epimerase"/>
</dbReference>
<evidence type="ECO:0000256" key="1">
    <source>
        <dbReference type="ARBA" id="ARBA00001096"/>
    </source>
</evidence>
<keyword evidence="6" id="KW-1185">Reference proteome</keyword>
<evidence type="ECO:0000313" key="5">
    <source>
        <dbReference type="EMBL" id="MBJ7550418.1"/>
    </source>
</evidence>
<dbReference type="EMBL" id="JAEMUH010000005">
    <property type="protein sequence ID" value="MBJ7550418.1"/>
    <property type="molecule type" value="Genomic_DNA"/>
</dbReference>
<dbReference type="SUPFAM" id="SSF74650">
    <property type="entry name" value="Galactose mutarotase-like"/>
    <property type="match status" value="1"/>
</dbReference>
<dbReference type="Gene3D" id="2.70.98.10">
    <property type="match status" value="1"/>
</dbReference>
<name>A0ABS0ZB10_9GAMM</name>
<dbReference type="InterPro" id="IPR014718">
    <property type="entry name" value="GH-type_carb-bd"/>
</dbReference>
<comment type="caution">
    <text evidence="5">The sequence shown here is derived from an EMBL/GenBank/DDBJ whole genome shotgun (WGS) entry which is preliminary data.</text>
</comment>
<keyword evidence="3 4" id="KW-0413">Isomerase</keyword>
<dbReference type="Proteomes" id="UP000598488">
    <property type="component" value="Unassembled WGS sequence"/>
</dbReference>
<dbReference type="CDD" id="cd09020">
    <property type="entry name" value="D-hex-6-P-epi_like"/>
    <property type="match status" value="1"/>
</dbReference>
<dbReference type="InterPro" id="IPR011013">
    <property type="entry name" value="Gal_mutarotase_sf_dom"/>
</dbReference>
<reference evidence="5 6" key="1">
    <citation type="submission" date="2020-12" db="EMBL/GenBank/DDBJ databases">
        <title>Comparative genome analysis of fungal antagonists Marinomonas ostreistagni 398 and M. spartinae 468.</title>
        <authorList>
            <person name="Fields J.L."/>
            <person name="Mavrodi O.V."/>
            <person name="Biber P.D."/>
            <person name="Indest K.J."/>
            <person name="Mavrodi D.V."/>
        </authorList>
    </citation>
    <scope>NUCLEOTIDE SEQUENCE [LARGE SCALE GENOMIC DNA]</scope>
    <source>
        <strain evidence="5 6">USM7</strain>
    </source>
</reference>
<accession>A0ABS0ZB10</accession>
<gene>
    <name evidence="5" type="ORF">JHD44_06980</name>
</gene>
<protein>
    <recommendedName>
        <fullName evidence="4">Putative glucose-6-phosphate 1-epimerase</fullName>
        <ecNumber evidence="4">5.1.3.15</ecNumber>
    </recommendedName>
</protein>
<dbReference type="PANTHER" id="PTHR11122:SF13">
    <property type="entry name" value="GLUCOSE-6-PHOSPHATE 1-EPIMERASE"/>
    <property type="match status" value="1"/>
</dbReference>
<evidence type="ECO:0000313" key="6">
    <source>
        <dbReference type="Proteomes" id="UP000598488"/>
    </source>
</evidence>
<dbReference type="EC" id="5.1.3.15" evidence="4"/>
<comment type="catalytic activity">
    <reaction evidence="1">
        <text>alpha-D-glucose 6-phosphate = beta-D-glucose 6-phosphate</text>
        <dbReference type="Rhea" id="RHEA:16249"/>
        <dbReference type="ChEBI" id="CHEBI:58225"/>
        <dbReference type="ChEBI" id="CHEBI:58247"/>
        <dbReference type="EC" id="5.1.3.15"/>
    </reaction>
</comment>
<sequence>MDAQLMRELEEIGGEIRPNSLRECDEILIDQPSFSARIALWGGHLVSFIQTGQEDLLFQSDNEGAQTRFGRRHFGVPVCWPWFGANAEDDDLPAHGLARYFRWQLVEVGRFKNGDAKIVLRLASEDHPLIEEMWPYAFELRQVFRLGEGFSVNFSAANLSDKAMPISEALHTYFRVGDNKTAEIKGLDGVQYVDKFDDGNKKQQIGSVQPCEELDRVYLNAPQETVLEDLVLQRKLVISSEGAQSTVLWNPGEALAKLRTDMEDEDYRQFVCIETANALDNAYKIPAGDMHQLRFTVKVEPLKNNASS</sequence>
<organism evidence="5 6">
    <name type="scientific">Marinomonas ostreistagni</name>
    <dbReference type="NCBI Taxonomy" id="359209"/>
    <lineage>
        <taxon>Bacteria</taxon>
        <taxon>Pseudomonadati</taxon>
        <taxon>Pseudomonadota</taxon>
        <taxon>Gammaproteobacteria</taxon>
        <taxon>Oceanospirillales</taxon>
        <taxon>Oceanospirillaceae</taxon>
        <taxon>Marinomonas</taxon>
    </lineage>
</organism>
<evidence type="ECO:0000256" key="3">
    <source>
        <dbReference type="ARBA" id="ARBA00023235"/>
    </source>
</evidence>
<evidence type="ECO:0000256" key="2">
    <source>
        <dbReference type="ARBA" id="ARBA00005866"/>
    </source>
</evidence>
<comment type="similarity">
    <text evidence="2 4">Belongs to the glucose-6-phosphate 1-epimerase family.</text>
</comment>
<evidence type="ECO:0000256" key="4">
    <source>
        <dbReference type="PIRNR" id="PIRNR016020"/>
    </source>
</evidence>
<dbReference type="PIRSF" id="PIRSF016020">
    <property type="entry name" value="PHexose_mutarotase"/>
    <property type="match status" value="1"/>
</dbReference>
<proteinExistence type="inferred from homology"/>
<dbReference type="RefSeq" id="WP_199462038.1">
    <property type="nucleotide sequence ID" value="NZ_JAEMUH010000005.1"/>
</dbReference>
<dbReference type="InterPro" id="IPR008183">
    <property type="entry name" value="Aldose_1/G6P_1-epimerase"/>
</dbReference>
<dbReference type="PANTHER" id="PTHR11122">
    <property type="entry name" value="APOSPORY-ASSOCIATED PROTEIN C-RELATED"/>
    <property type="match status" value="1"/>
</dbReference>
<dbReference type="Pfam" id="PF01263">
    <property type="entry name" value="Aldose_epim"/>
    <property type="match status" value="1"/>
</dbReference>